<dbReference type="AlphaFoldDB" id="A0A6A4F8T7"/>
<keyword evidence="5" id="KW-1185">Reference proteome</keyword>
<reference evidence="3 5" key="1">
    <citation type="submission" date="2018-08" db="EMBL/GenBank/DDBJ databases">
        <title>Genomic investigation of the strawberry pathogen Phytophthora fragariae indicates pathogenicity is determined by transcriptional variation in three key races.</title>
        <authorList>
            <person name="Adams T.M."/>
            <person name="Armitage A.D."/>
            <person name="Sobczyk M.K."/>
            <person name="Bates H.J."/>
            <person name="Dunwell J.M."/>
            <person name="Nellist C.F."/>
            <person name="Harrison R.J."/>
        </authorList>
    </citation>
    <scope>NUCLEOTIDE SEQUENCE [LARGE SCALE GENOMIC DNA]</scope>
    <source>
        <strain evidence="2 4">SCRP249</strain>
        <strain evidence="1 6">SCRP324</strain>
        <strain evidence="3 5">SCRP333</strain>
    </source>
</reference>
<accession>A0A6A4F8T7</accession>
<protein>
    <submittedName>
        <fullName evidence="3">Uncharacterized protein</fullName>
    </submittedName>
</protein>
<gene>
    <name evidence="2" type="ORF">PR001_g10088</name>
    <name evidence="1" type="ORF">PR002_g9871</name>
    <name evidence="3" type="ORF">PR003_g9231</name>
</gene>
<dbReference type="EMBL" id="QXFV01000581">
    <property type="protein sequence ID" value="KAE9033598.1"/>
    <property type="molecule type" value="Genomic_DNA"/>
</dbReference>
<name>A0A6A4F8T7_9STRA</name>
<evidence type="ECO:0000313" key="6">
    <source>
        <dbReference type="Proteomes" id="UP000435112"/>
    </source>
</evidence>
<evidence type="ECO:0000313" key="5">
    <source>
        <dbReference type="Proteomes" id="UP000434957"/>
    </source>
</evidence>
<dbReference type="Proteomes" id="UP000434957">
    <property type="component" value="Unassembled WGS sequence"/>
</dbReference>
<evidence type="ECO:0000313" key="1">
    <source>
        <dbReference type="EMBL" id="KAE9030498.1"/>
    </source>
</evidence>
<dbReference type="EMBL" id="QXFT01000475">
    <property type="protein sequence ID" value="KAE9342911.1"/>
    <property type="molecule type" value="Genomic_DNA"/>
</dbReference>
<dbReference type="Proteomes" id="UP000435112">
    <property type="component" value="Unassembled WGS sequence"/>
</dbReference>
<evidence type="ECO:0000313" key="4">
    <source>
        <dbReference type="Proteomes" id="UP000429607"/>
    </source>
</evidence>
<sequence>MKTSELVSDKRQMGVDWLAKRTGAELVPQLSSERKSLVISAEQCKVTPCMEGTYNVIFL</sequence>
<dbReference type="EMBL" id="QXFU01000541">
    <property type="protein sequence ID" value="KAE9030498.1"/>
    <property type="molecule type" value="Genomic_DNA"/>
</dbReference>
<evidence type="ECO:0000313" key="2">
    <source>
        <dbReference type="EMBL" id="KAE9033598.1"/>
    </source>
</evidence>
<organism evidence="3 5">
    <name type="scientific">Phytophthora rubi</name>
    <dbReference type="NCBI Taxonomy" id="129364"/>
    <lineage>
        <taxon>Eukaryota</taxon>
        <taxon>Sar</taxon>
        <taxon>Stramenopiles</taxon>
        <taxon>Oomycota</taxon>
        <taxon>Peronosporomycetes</taxon>
        <taxon>Peronosporales</taxon>
        <taxon>Peronosporaceae</taxon>
        <taxon>Phytophthora</taxon>
    </lineage>
</organism>
<dbReference type="Proteomes" id="UP000429607">
    <property type="component" value="Unassembled WGS sequence"/>
</dbReference>
<proteinExistence type="predicted"/>
<comment type="caution">
    <text evidence="3">The sequence shown here is derived from an EMBL/GenBank/DDBJ whole genome shotgun (WGS) entry which is preliminary data.</text>
</comment>
<evidence type="ECO:0000313" key="3">
    <source>
        <dbReference type="EMBL" id="KAE9342911.1"/>
    </source>
</evidence>